<sequence length="99" mass="11683">MGMLQWVHRRRIQAWDITQYQLGELRRRTRGLIRRAMPKLWDIRVKVMDMEELGAREDTTITRRTTTICTVCTVITTSEVTAQAMVTSGDRIRLVWVTF</sequence>
<dbReference type="EMBL" id="HBUE01058832">
    <property type="protein sequence ID" value="CAG6467608.1"/>
    <property type="molecule type" value="Transcribed_RNA"/>
</dbReference>
<organism evidence="1">
    <name type="scientific">Culex pipiens</name>
    <name type="common">House mosquito</name>
    <dbReference type="NCBI Taxonomy" id="7175"/>
    <lineage>
        <taxon>Eukaryota</taxon>
        <taxon>Metazoa</taxon>
        <taxon>Ecdysozoa</taxon>
        <taxon>Arthropoda</taxon>
        <taxon>Hexapoda</taxon>
        <taxon>Insecta</taxon>
        <taxon>Pterygota</taxon>
        <taxon>Neoptera</taxon>
        <taxon>Endopterygota</taxon>
        <taxon>Diptera</taxon>
        <taxon>Nematocera</taxon>
        <taxon>Culicoidea</taxon>
        <taxon>Culicidae</taxon>
        <taxon>Culicinae</taxon>
        <taxon>Culicini</taxon>
        <taxon>Culex</taxon>
        <taxon>Culex</taxon>
    </lineage>
</organism>
<reference evidence="1" key="1">
    <citation type="submission" date="2021-05" db="EMBL/GenBank/DDBJ databases">
        <authorList>
            <person name="Alioto T."/>
            <person name="Alioto T."/>
            <person name="Gomez Garrido J."/>
        </authorList>
    </citation>
    <scope>NUCLEOTIDE SEQUENCE</scope>
</reference>
<protein>
    <submittedName>
        <fullName evidence="1">(northern house mosquito) hypothetical protein</fullName>
    </submittedName>
</protein>
<dbReference type="AlphaFoldDB" id="A0A8D8FEK7"/>
<proteinExistence type="predicted"/>
<name>A0A8D8FEK7_CULPI</name>
<accession>A0A8D8FEK7</accession>
<evidence type="ECO:0000313" key="1">
    <source>
        <dbReference type="EMBL" id="CAG6467608.1"/>
    </source>
</evidence>